<organism evidence="3 4">
    <name type="scientific">Nocardia jiangsuensis</name>
    <dbReference type="NCBI Taxonomy" id="1691563"/>
    <lineage>
        <taxon>Bacteria</taxon>
        <taxon>Bacillati</taxon>
        <taxon>Actinomycetota</taxon>
        <taxon>Actinomycetes</taxon>
        <taxon>Mycobacteriales</taxon>
        <taxon>Nocardiaceae</taxon>
        <taxon>Nocardia</taxon>
    </lineage>
</organism>
<feature type="domain" description="AAA+ ATPase" evidence="2">
    <location>
        <begin position="661"/>
        <end position="957"/>
    </location>
</feature>
<dbReference type="Proteomes" id="UP001595696">
    <property type="component" value="Unassembled WGS sequence"/>
</dbReference>
<feature type="domain" description="AAA+ ATPase" evidence="2">
    <location>
        <begin position="56"/>
        <end position="269"/>
    </location>
</feature>
<gene>
    <name evidence="3" type="ORF">ACFO0B_30935</name>
</gene>
<comment type="caution">
    <text evidence="3">The sequence shown here is derived from an EMBL/GenBank/DDBJ whole genome shotgun (WGS) entry which is preliminary data.</text>
</comment>
<dbReference type="SUPFAM" id="SSF52540">
    <property type="entry name" value="P-loop containing nucleoside triphosphate hydrolases"/>
    <property type="match status" value="2"/>
</dbReference>
<dbReference type="InterPro" id="IPR003593">
    <property type="entry name" value="AAA+_ATPase"/>
</dbReference>
<dbReference type="InterPro" id="IPR002789">
    <property type="entry name" value="HerA_central"/>
</dbReference>
<sequence>MNEEQYHALASIQFSSALTPDEIWSPLSHHVDGLHPKAAAEIERAVRRAADHPRRSPTGLVLHGDRGVGKTHMLGWMRELVEQAGGAFFMPKLIDGSSFWAGAVHGIVSRLLAEGGRLGWLLGELAERTGCDKELTMRLRGNLEVQPPHLKDFVARIEDLDIQVATECADTLRALVLYRARGPLREIGLAYLTLDDGIEESARQEWGFRQRGKPSQLLFHDLCRIFALAGPVVLAIDQLDTVIAQSDQNDEDGLANRLADGLMRMREETTRTVIVAACIPKSWELISKRAVNSAADRFTKLELSTTMPGVDVARAIVERHLGGLYGEIGFDPPYPTWPVLAAAFERLPVVHFTPRKLLQQLEKHVAHCLARDTVVELDDFGAVAEPAGTPVPDRIDLSALDTRYSALHESADVIRPLDPRFEDERMVALLNAALQCYVLEQNRGSQELTIDPDRTVSPALHARLRRTLDEASEDEEHWSFRAIAHSHHRAVLARLRSASLESGIQPNAAKRHLVVLRNSTFSTGPVTTTTLADFEAARGVAVPISAADLRTFTALETLLAERAPGLAGWLAARRPASHSELFLRVFGEPGNGHHPPDAGGRTPELPDRKELTPVQQGVDAPVTEPSSTGNPVEADNPDEPTVLLGRRTRTGKDLRTPLVLLRKHTAVFAGSGSGKTVLLRRLVEEAALHGVSSILIDTNNDLARLGDAWPAPPASWIEGDAARAERYLDDTDVVIWTPRRETGNPIALNPLPDFAGVLDDPDEFRIAIDASVEGLLPRTGLTGRRTATGKAVLIQALTKFAGDGGCDLGEFVDLLGDLPDGVSTIRDAAKLAAGIADELAAATINDPVFGGAGTRLDPGMLLTPRPGKRARISVISCIGLPVDEQRQTFVNQLQLALFAWIKRNPAGDRPLGGLLVLDEAQTFVPQGRTVVSSQSTLQLAAQARKYGLGMVYATQAPKGLDNRVTGNAAIQFFGRLNAPVQIQAAMELARAKGGQVDDLARLGAGNFYGTSEGTGFARLAVPMCLSHHPASALTEDEVLARARTTRP</sequence>
<dbReference type="SMART" id="SM00382">
    <property type="entry name" value="AAA"/>
    <property type="match status" value="2"/>
</dbReference>
<evidence type="ECO:0000259" key="2">
    <source>
        <dbReference type="SMART" id="SM00382"/>
    </source>
</evidence>
<keyword evidence="3" id="KW-0067">ATP-binding</keyword>
<evidence type="ECO:0000256" key="1">
    <source>
        <dbReference type="SAM" id="MobiDB-lite"/>
    </source>
</evidence>
<reference evidence="4" key="1">
    <citation type="journal article" date="2019" name="Int. J. Syst. Evol. Microbiol.">
        <title>The Global Catalogue of Microorganisms (GCM) 10K type strain sequencing project: providing services to taxonomists for standard genome sequencing and annotation.</title>
        <authorList>
            <consortium name="The Broad Institute Genomics Platform"/>
            <consortium name="The Broad Institute Genome Sequencing Center for Infectious Disease"/>
            <person name="Wu L."/>
            <person name="Ma J."/>
        </authorList>
    </citation>
    <scope>NUCLEOTIDE SEQUENCE [LARGE SCALE GENOMIC DNA]</scope>
    <source>
        <strain evidence="4">CGMCC 4.7330</strain>
    </source>
</reference>
<proteinExistence type="predicted"/>
<keyword evidence="4" id="KW-1185">Reference proteome</keyword>
<dbReference type="GO" id="GO:0005524">
    <property type="term" value="F:ATP binding"/>
    <property type="evidence" value="ECO:0007669"/>
    <property type="project" value="UniProtKB-KW"/>
</dbReference>
<dbReference type="Pfam" id="PF01935">
    <property type="entry name" value="DUF87"/>
    <property type="match status" value="1"/>
</dbReference>
<dbReference type="InterPro" id="IPR051162">
    <property type="entry name" value="T4SS_component"/>
</dbReference>
<accession>A0ABV8E1Y7</accession>
<protein>
    <submittedName>
        <fullName evidence="3">ATP-binding protein</fullName>
    </submittedName>
</protein>
<dbReference type="RefSeq" id="WP_378617101.1">
    <property type="nucleotide sequence ID" value="NZ_JBHSAX010000033.1"/>
</dbReference>
<keyword evidence="3" id="KW-0547">Nucleotide-binding</keyword>
<feature type="region of interest" description="Disordered" evidence="1">
    <location>
        <begin position="587"/>
        <end position="644"/>
    </location>
</feature>
<dbReference type="PANTHER" id="PTHR30121">
    <property type="entry name" value="UNCHARACTERIZED PROTEIN YJGR-RELATED"/>
    <property type="match status" value="1"/>
</dbReference>
<dbReference type="Gene3D" id="3.40.50.300">
    <property type="entry name" value="P-loop containing nucleotide triphosphate hydrolases"/>
    <property type="match status" value="2"/>
</dbReference>
<evidence type="ECO:0000313" key="3">
    <source>
        <dbReference type="EMBL" id="MFC3966420.1"/>
    </source>
</evidence>
<evidence type="ECO:0000313" key="4">
    <source>
        <dbReference type="Proteomes" id="UP001595696"/>
    </source>
</evidence>
<dbReference type="EMBL" id="JBHSAX010000033">
    <property type="protein sequence ID" value="MFC3966420.1"/>
    <property type="molecule type" value="Genomic_DNA"/>
</dbReference>
<name>A0ABV8E1Y7_9NOCA</name>
<dbReference type="PANTHER" id="PTHR30121:SF6">
    <property type="entry name" value="SLR6007 PROTEIN"/>
    <property type="match status" value="1"/>
</dbReference>
<dbReference type="InterPro" id="IPR027417">
    <property type="entry name" value="P-loop_NTPase"/>
</dbReference>